<dbReference type="Proteomes" id="UP000712600">
    <property type="component" value="Unassembled WGS sequence"/>
</dbReference>
<organism evidence="1 2">
    <name type="scientific">Brassica cretica</name>
    <name type="common">Mustard</name>
    <dbReference type="NCBI Taxonomy" id="69181"/>
    <lineage>
        <taxon>Eukaryota</taxon>
        <taxon>Viridiplantae</taxon>
        <taxon>Streptophyta</taxon>
        <taxon>Embryophyta</taxon>
        <taxon>Tracheophyta</taxon>
        <taxon>Spermatophyta</taxon>
        <taxon>Magnoliopsida</taxon>
        <taxon>eudicotyledons</taxon>
        <taxon>Gunneridae</taxon>
        <taxon>Pentapetalae</taxon>
        <taxon>rosids</taxon>
        <taxon>malvids</taxon>
        <taxon>Brassicales</taxon>
        <taxon>Brassicaceae</taxon>
        <taxon>Brassiceae</taxon>
        <taxon>Brassica</taxon>
    </lineage>
</organism>
<reference evidence="1" key="1">
    <citation type="submission" date="2019-12" db="EMBL/GenBank/DDBJ databases">
        <title>Genome sequencing and annotation of Brassica cretica.</title>
        <authorList>
            <person name="Studholme D.J."/>
            <person name="Sarris P."/>
        </authorList>
    </citation>
    <scope>NUCLEOTIDE SEQUENCE</scope>
    <source>
        <strain evidence="1">PFS-109/04</strain>
        <tissue evidence="1">Leaf</tissue>
    </source>
</reference>
<evidence type="ECO:0000313" key="2">
    <source>
        <dbReference type="Proteomes" id="UP000712600"/>
    </source>
</evidence>
<comment type="caution">
    <text evidence="1">The sequence shown here is derived from an EMBL/GenBank/DDBJ whole genome shotgun (WGS) entry which is preliminary data.</text>
</comment>
<protein>
    <submittedName>
        <fullName evidence="1">Uncharacterized protein</fullName>
    </submittedName>
</protein>
<evidence type="ECO:0000313" key="1">
    <source>
        <dbReference type="EMBL" id="KAF3572737.1"/>
    </source>
</evidence>
<sequence>MPGRNWAWLDPLDVDDVHGKCLLPCHLFRSKTLGNDGDTWDVTIGLLQVKVLDVLGYKGTAKEFEHLKSLFGVRNPAKPSFLIGLELLFNDEEGSAVLSFLRAKNRSKQFLFPVFAIRT</sequence>
<proteinExistence type="predicted"/>
<dbReference type="AlphaFoldDB" id="A0A8S9RK78"/>
<dbReference type="EMBL" id="QGKX02000095">
    <property type="protein sequence ID" value="KAF3572737.1"/>
    <property type="molecule type" value="Genomic_DNA"/>
</dbReference>
<accession>A0A8S9RK78</accession>
<gene>
    <name evidence="1" type="ORF">F2Q69_00062226</name>
</gene>
<name>A0A8S9RK78_BRACR</name>